<feature type="non-terminal residue" evidence="1">
    <location>
        <position position="45"/>
    </location>
</feature>
<accession>A0ACA9SQQ1</accession>
<evidence type="ECO:0000313" key="1">
    <source>
        <dbReference type="EMBL" id="CAG8846446.1"/>
    </source>
</evidence>
<reference evidence="1" key="1">
    <citation type="submission" date="2021-06" db="EMBL/GenBank/DDBJ databases">
        <authorList>
            <person name="Kallberg Y."/>
            <person name="Tangrot J."/>
            <person name="Rosling A."/>
        </authorList>
    </citation>
    <scope>NUCLEOTIDE SEQUENCE</scope>
    <source>
        <strain evidence="1">MA461A</strain>
    </source>
</reference>
<dbReference type="Proteomes" id="UP000789920">
    <property type="component" value="Unassembled WGS sequence"/>
</dbReference>
<comment type="caution">
    <text evidence="1">The sequence shown here is derived from an EMBL/GenBank/DDBJ whole genome shotgun (WGS) entry which is preliminary data.</text>
</comment>
<proteinExistence type="predicted"/>
<sequence>PLYDTYEISEAIKVNKMRVLKEKDAKRKGLEREHLLDIRMVKAQK</sequence>
<dbReference type="EMBL" id="CAJVQC010151293">
    <property type="protein sequence ID" value="CAG8846446.1"/>
    <property type="molecule type" value="Genomic_DNA"/>
</dbReference>
<feature type="non-terminal residue" evidence="1">
    <location>
        <position position="1"/>
    </location>
</feature>
<protein>
    <submittedName>
        <fullName evidence="1">18476_t:CDS:1</fullName>
    </submittedName>
</protein>
<name>A0ACA9SQQ1_9GLOM</name>
<keyword evidence="2" id="KW-1185">Reference proteome</keyword>
<gene>
    <name evidence="1" type="ORF">RPERSI_LOCUS34148</name>
</gene>
<organism evidence="1 2">
    <name type="scientific">Racocetra persica</name>
    <dbReference type="NCBI Taxonomy" id="160502"/>
    <lineage>
        <taxon>Eukaryota</taxon>
        <taxon>Fungi</taxon>
        <taxon>Fungi incertae sedis</taxon>
        <taxon>Mucoromycota</taxon>
        <taxon>Glomeromycotina</taxon>
        <taxon>Glomeromycetes</taxon>
        <taxon>Diversisporales</taxon>
        <taxon>Gigasporaceae</taxon>
        <taxon>Racocetra</taxon>
    </lineage>
</organism>
<evidence type="ECO:0000313" key="2">
    <source>
        <dbReference type="Proteomes" id="UP000789920"/>
    </source>
</evidence>